<dbReference type="SUPFAM" id="SSF55811">
    <property type="entry name" value="Nudix"/>
    <property type="match status" value="1"/>
</dbReference>
<proteinExistence type="predicted"/>
<dbReference type="Proteomes" id="UP001595829">
    <property type="component" value="Unassembled WGS sequence"/>
</dbReference>
<evidence type="ECO:0000256" key="1">
    <source>
        <dbReference type="ARBA" id="ARBA00022801"/>
    </source>
</evidence>
<gene>
    <name evidence="4" type="ORF">ACFPM3_07995</name>
</gene>
<evidence type="ECO:0000313" key="4">
    <source>
        <dbReference type="EMBL" id="MFC5022078.1"/>
    </source>
</evidence>
<evidence type="ECO:0000259" key="3">
    <source>
        <dbReference type="PROSITE" id="PS51462"/>
    </source>
</evidence>
<organism evidence="4 5">
    <name type="scientific">Streptomyces coeruleoprunus</name>
    <dbReference type="NCBI Taxonomy" id="285563"/>
    <lineage>
        <taxon>Bacteria</taxon>
        <taxon>Bacillati</taxon>
        <taxon>Actinomycetota</taxon>
        <taxon>Actinomycetes</taxon>
        <taxon>Kitasatosporales</taxon>
        <taxon>Streptomycetaceae</taxon>
        <taxon>Streptomyces</taxon>
    </lineage>
</organism>
<evidence type="ECO:0000256" key="2">
    <source>
        <dbReference type="SAM" id="MobiDB-lite"/>
    </source>
</evidence>
<accession>A0ABV9XDQ1</accession>
<sequence>MRTIYQPVTTPVQSASPRSGSVPEPPAVRRPRRLGTVRPVKDSHCSHCGAPHTDPATAWPRTCPACGAVTYRNPLPVAVALLPATDPQGTGLVVITRTIEPRRGGVALPGGFIDHAEDWRDAVVRELREETGIEAAAQDVRLADAMSSPAGHLLVFGLLPARPAADLPPPAPTDETSGHHLLRAPADLAFPLHTAAVRKWFAGEYGRQA</sequence>
<evidence type="ECO:0000313" key="5">
    <source>
        <dbReference type="Proteomes" id="UP001595829"/>
    </source>
</evidence>
<protein>
    <submittedName>
        <fullName evidence="4">NUDIX domain-containing protein</fullName>
    </submittedName>
</protein>
<feature type="domain" description="Nudix hydrolase" evidence="3">
    <location>
        <begin position="74"/>
        <end position="203"/>
    </location>
</feature>
<feature type="compositionally biased region" description="Polar residues" evidence="2">
    <location>
        <begin position="1"/>
        <end position="19"/>
    </location>
</feature>
<keyword evidence="1" id="KW-0378">Hydrolase</keyword>
<dbReference type="PANTHER" id="PTHR43222:SF12">
    <property type="entry name" value="NUDIX HYDROLASE"/>
    <property type="match status" value="1"/>
</dbReference>
<dbReference type="PROSITE" id="PS51462">
    <property type="entry name" value="NUDIX"/>
    <property type="match status" value="1"/>
</dbReference>
<dbReference type="InterPro" id="IPR015797">
    <property type="entry name" value="NUDIX_hydrolase-like_dom_sf"/>
</dbReference>
<dbReference type="Gene3D" id="3.90.79.10">
    <property type="entry name" value="Nucleoside Triphosphate Pyrophosphohydrolase"/>
    <property type="match status" value="1"/>
</dbReference>
<comment type="caution">
    <text evidence="4">The sequence shown here is derived from an EMBL/GenBank/DDBJ whole genome shotgun (WGS) entry which is preliminary data.</text>
</comment>
<dbReference type="RefSeq" id="WP_345692774.1">
    <property type="nucleotide sequence ID" value="NZ_BAABIT010000001.1"/>
</dbReference>
<dbReference type="Pfam" id="PF00293">
    <property type="entry name" value="NUDIX"/>
    <property type="match status" value="1"/>
</dbReference>
<feature type="region of interest" description="Disordered" evidence="2">
    <location>
        <begin position="1"/>
        <end position="33"/>
    </location>
</feature>
<dbReference type="InterPro" id="IPR000086">
    <property type="entry name" value="NUDIX_hydrolase_dom"/>
</dbReference>
<name>A0ABV9XDQ1_9ACTN</name>
<reference evidence="5" key="1">
    <citation type="journal article" date="2019" name="Int. J. Syst. Evol. Microbiol.">
        <title>The Global Catalogue of Microorganisms (GCM) 10K type strain sequencing project: providing services to taxonomists for standard genome sequencing and annotation.</title>
        <authorList>
            <consortium name="The Broad Institute Genomics Platform"/>
            <consortium name="The Broad Institute Genome Sequencing Center for Infectious Disease"/>
            <person name="Wu L."/>
            <person name="Ma J."/>
        </authorList>
    </citation>
    <scope>NUCLEOTIDE SEQUENCE [LARGE SCALE GENOMIC DNA]</scope>
    <source>
        <strain evidence="5">CGMCC 4.1648</strain>
    </source>
</reference>
<dbReference type="PROSITE" id="PS00893">
    <property type="entry name" value="NUDIX_BOX"/>
    <property type="match status" value="1"/>
</dbReference>
<keyword evidence="5" id="KW-1185">Reference proteome</keyword>
<dbReference type="InterPro" id="IPR020084">
    <property type="entry name" value="NUDIX_hydrolase_CS"/>
</dbReference>
<dbReference type="EMBL" id="JBHSJD010000006">
    <property type="protein sequence ID" value="MFC5022078.1"/>
    <property type="molecule type" value="Genomic_DNA"/>
</dbReference>
<dbReference type="PANTHER" id="PTHR43222">
    <property type="entry name" value="NUDIX HYDROLASE 23"/>
    <property type="match status" value="1"/>
</dbReference>